<dbReference type="OrthoDB" id="6590422at2759"/>
<proteinExistence type="inferred from homology"/>
<keyword evidence="6" id="KW-0081">Bacteriolytic enzyme</keyword>
<dbReference type="Pfam" id="PF01183">
    <property type="entry name" value="Glyco_hydro_25"/>
    <property type="match status" value="1"/>
</dbReference>
<evidence type="ECO:0000256" key="12">
    <source>
        <dbReference type="SAM" id="SignalP"/>
    </source>
</evidence>
<keyword evidence="7 11" id="KW-0378">Hydrolase</keyword>
<comment type="function">
    <text evidence="10">This enzyme has both lysozyme (acetylmuramidase) and diacetylmuramidase activities.</text>
</comment>
<evidence type="ECO:0000256" key="6">
    <source>
        <dbReference type="ARBA" id="ARBA00022638"/>
    </source>
</evidence>
<comment type="similarity">
    <text evidence="3 11">Belongs to the glycosyl hydrolase 25 family.</text>
</comment>
<comment type="catalytic activity">
    <reaction evidence="1 11">
        <text>Hydrolysis of (1-&gt;4)-beta-linkages between N-acetylmuramic acid and N-acetyl-D-glucosamine residues in a peptidoglycan and between N-acetyl-D-glucosamine residues in chitodextrins.</text>
        <dbReference type="EC" id="3.2.1.17"/>
    </reaction>
</comment>
<evidence type="ECO:0000256" key="4">
    <source>
        <dbReference type="ARBA" id="ARBA00022525"/>
    </source>
</evidence>
<dbReference type="FunFam" id="3.20.20.80:FF:000060">
    <property type="entry name" value="Lysozyme M1"/>
    <property type="match status" value="1"/>
</dbReference>
<sequence length="228" mass="25145">MKWLFVLAFALSVVHTGAEAAKPQGIDVSGHQPNINWQQVKANGIAFAYIKATEGTNYKNPEFNKQYTGATNVDIIRGAYHFGLPDKSSGAAQANYFVSNGGGWSGDGRTLPGALDIEFNPYGQTCYNKSPSDMVAWIRDFSNTYKARTGRYPVIYTNTNWWKQCTGNSNVFASNNPLWIARYASKPGELPAGYMYETFWQYASSGPNPGDQNVFNGDMAGLQRFARG</sequence>
<evidence type="ECO:0000256" key="5">
    <source>
        <dbReference type="ARBA" id="ARBA00022529"/>
    </source>
</evidence>
<dbReference type="PANTHER" id="PTHR34135">
    <property type="entry name" value="LYSOZYME"/>
    <property type="match status" value="1"/>
</dbReference>
<evidence type="ECO:0000256" key="11">
    <source>
        <dbReference type="RuleBase" id="RU361176"/>
    </source>
</evidence>
<dbReference type="InterPro" id="IPR017853">
    <property type="entry name" value="GH"/>
</dbReference>
<dbReference type="GO" id="GO:0031640">
    <property type="term" value="P:killing of cells of another organism"/>
    <property type="evidence" value="ECO:0007669"/>
    <property type="project" value="UniProtKB-KW"/>
</dbReference>
<organism evidence="13 14">
    <name type="scientific">Amanita thiersii Skay4041</name>
    <dbReference type="NCBI Taxonomy" id="703135"/>
    <lineage>
        <taxon>Eukaryota</taxon>
        <taxon>Fungi</taxon>
        <taxon>Dikarya</taxon>
        <taxon>Basidiomycota</taxon>
        <taxon>Agaricomycotina</taxon>
        <taxon>Agaricomycetes</taxon>
        <taxon>Agaricomycetidae</taxon>
        <taxon>Agaricales</taxon>
        <taxon>Pluteineae</taxon>
        <taxon>Amanitaceae</taxon>
        <taxon>Amanita</taxon>
    </lineage>
</organism>
<evidence type="ECO:0000256" key="8">
    <source>
        <dbReference type="ARBA" id="ARBA00023157"/>
    </source>
</evidence>
<dbReference type="GO" id="GO:0003796">
    <property type="term" value="F:lysozyme activity"/>
    <property type="evidence" value="ECO:0007669"/>
    <property type="project" value="UniProtKB-EC"/>
</dbReference>
<dbReference type="EC" id="3.2.1.17" evidence="11"/>
<dbReference type="InterPro" id="IPR018077">
    <property type="entry name" value="Glyco_hydro_fam25_subgr"/>
</dbReference>
<name>A0A2A9NCD1_9AGAR</name>
<gene>
    <name evidence="13" type="ORF">AMATHDRAFT_64911</name>
</gene>
<dbReference type="Gene3D" id="3.20.20.80">
    <property type="entry name" value="Glycosidases"/>
    <property type="match status" value="1"/>
</dbReference>
<dbReference type="InterPro" id="IPR002053">
    <property type="entry name" value="Glyco_hydro_25"/>
</dbReference>
<evidence type="ECO:0000256" key="9">
    <source>
        <dbReference type="ARBA" id="ARBA00023295"/>
    </source>
</evidence>
<keyword evidence="8" id="KW-1015">Disulfide bond</keyword>
<dbReference type="InterPro" id="IPR008270">
    <property type="entry name" value="Glyco_hydro_25_AS"/>
</dbReference>
<dbReference type="AlphaFoldDB" id="A0A2A9NCD1"/>
<dbReference type="GO" id="GO:0016998">
    <property type="term" value="P:cell wall macromolecule catabolic process"/>
    <property type="evidence" value="ECO:0007669"/>
    <property type="project" value="InterPro"/>
</dbReference>
<evidence type="ECO:0000256" key="2">
    <source>
        <dbReference type="ARBA" id="ARBA00004613"/>
    </source>
</evidence>
<keyword evidence="14" id="KW-1185">Reference proteome</keyword>
<evidence type="ECO:0000256" key="1">
    <source>
        <dbReference type="ARBA" id="ARBA00000632"/>
    </source>
</evidence>
<dbReference type="PANTHER" id="PTHR34135:SF2">
    <property type="entry name" value="LYSOZYME"/>
    <property type="match status" value="1"/>
</dbReference>
<dbReference type="CDD" id="cd06412">
    <property type="entry name" value="GH25_CH-type"/>
    <property type="match status" value="1"/>
</dbReference>
<dbReference type="PROSITE" id="PS51904">
    <property type="entry name" value="GLYCOSYL_HYDROL_F25_2"/>
    <property type="match status" value="1"/>
</dbReference>
<protein>
    <recommendedName>
        <fullName evidence="11">Lysozyme</fullName>
        <ecNumber evidence="11">3.2.1.17</ecNumber>
    </recommendedName>
</protein>
<dbReference type="GO" id="GO:0042742">
    <property type="term" value="P:defense response to bacterium"/>
    <property type="evidence" value="ECO:0007669"/>
    <property type="project" value="UniProtKB-KW"/>
</dbReference>
<dbReference type="SMART" id="SM00641">
    <property type="entry name" value="Glyco_25"/>
    <property type="match status" value="1"/>
</dbReference>
<evidence type="ECO:0000313" key="14">
    <source>
        <dbReference type="Proteomes" id="UP000242287"/>
    </source>
</evidence>
<reference evidence="13 14" key="1">
    <citation type="submission" date="2014-02" db="EMBL/GenBank/DDBJ databases">
        <title>Transposable element dynamics among asymbiotic and ectomycorrhizal Amanita fungi.</title>
        <authorList>
            <consortium name="DOE Joint Genome Institute"/>
            <person name="Hess J."/>
            <person name="Skrede I."/>
            <person name="Wolfe B."/>
            <person name="LaButti K."/>
            <person name="Ohm R.A."/>
            <person name="Grigoriev I.V."/>
            <person name="Pringle A."/>
        </authorList>
    </citation>
    <scope>NUCLEOTIDE SEQUENCE [LARGE SCALE GENOMIC DNA]</scope>
    <source>
        <strain evidence="13 14">SKay4041</strain>
    </source>
</reference>
<feature type="signal peptide" evidence="12">
    <location>
        <begin position="1"/>
        <end position="20"/>
    </location>
</feature>
<keyword evidence="9 11" id="KW-0326">Glycosidase</keyword>
<dbReference type="GO" id="GO:0009253">
    <property type="term" value="P:peptidoglycan catabolic process"/>
    <property type="evidence" value="ECO:0007669"/>
    <property type="project" value="InterPro"/>
</dbReference>
<dbReference type="EMBL" id="KZ302054">
    <property type="protein sequence ID" value="PFH48685.1"/>
    <property type="molecule type" value="Genomic_DNA"/>
</dbReference>
<accession>A0A2A9NCD1</accession>
<evidence type="ECO:0000313" key="13">
    <source>
        <dbReference type="EMBL" id="PFH48685.1"/>
    </source>
</evidence>
<comment type="subcellular location">
    <subcellularLocation>
        <location evidence="2">Secreted</location>
    </subcellularLocation>
</comment>
<keyword evidence="12" id="KW-0732">Signal</keyword>
<evidence type="ECO:0000256" key="10">
    <source>
        <dbReference type="ARBA" id="ARBA00055588"/>
    </source>
</evidence>
<keyword evidence="5" id="KW-0929">Antimicrobial</keyword>
<dbReference type="Proteomes" id="UP000242287">
    <property type="component" value="Unassembled WGS sequence"/>
</dbReference>
<dbReference type="SUPFAM" id="SSF51445">
    <property type="entry name" value="(Trans)glycosidases"/>
    <property type="match status" value="1"/>
</dbReference>
<evidence type="ECO:0000256" key="3">
    <source>
        <dbReference type="ARBA" id="ARBA00010646"/>
    </source>
</evidence>
<dbReference type="PROSITE" id="PS00953">
    <property type="entry name" value="GLYCOSYL_HYDROL_F25_1"/>
    <property type="match status" value="1"/>
</dbReference>
<dbReference type="GO" id="GO:0016052">
    <property type="term" value="P:carbohydrate catabolic process"/>
    <property type="evidence" value="ECO:0007669"/>
    <property type="project" value="TreeGrafter"/>
</dbReference>
<keyword evidence="4" id="KW-0964">Secreted</keyword>
<evidence type="ECO:0000256" key="7">
    <source>
        <dbReference type="ARBA" id="ARBA00022801"/>
    </source>
</evidence>
<feature type="chain" id="PRO_5012225247" description="Lysozyme" evidence="12">
    <location>
        <begin position="21"/>
        <end position="228"/>
    </location>
</feature>
<dbReference type="GO" id="GO:0005576">
    <property type="term" value="C:extracellular region"/>
    <property type="evidence" value="ECO:0007669"/>
    <property type="project" value="UniProtKB-SubCell"/>
</dbReference>